<accession>Q310M0</accession>
<evidence type="ECO:0000256" key="10">
    <source>
        <dbReference type="NCBIfam" id="TIGR00551"/>
    </source>
</evidence>
<evidence type="ECO:0000256" key="4">
    <source>
        <dbReference type="ARBA" id="ARBA00012173"/>
    </source>
</evidence>
<comment type="pathway">
    <text evidence="2 11">Cofactor biosynthesis; NAD(+) biosynthesis; iminoaspartate from L-aspartate (oxidase route): step 1/1.</text>
</comment>
<dbReference type="Proteomes" id="UP000002710">
    <property type="component" value="Chromosome"/>
</dbReference>
<dbReference type="FunFam" id="3.90.700.10:FF:000002">
    <property type="entry name" value="L-aspartate oxidase"/>
    <property type="match status" value="1"/>
</dbReference>
<dbReference type="KEGG" id="dde:Dde_1829"/>
<evidence type="ECO:0000256" key="2">
    <source>
        <dbReference type="ARBA" id="ARBA00004950"/>
    </source>
</evidence>
<dbReference type="PANTHER" id="PTHR42716:SF2">
    <property type="entry name" value="L-ASPARTATE OXIDASE, CHLOROPLASTIC"/>
    <property type="match status" value="1"/>
</dbReference>
<dbReference type="Gene3D" id="3.50.50.60">
    <property type="entry name" value="FAD/NAD(P)-binding domain"/>
    <property type="match status" value="1"/>
</dbReference>
<comment type="function">
    <text evidence="11">Catalyzes the oxidation of L-aspartate to iminoaspartate.</text>
</comment>
<comment type="cofactor">
    <cofactor evidence="1 11">
        <name>FAD</name>
        <dbReference type="ChEBI" id="CHEBI:57692"/>
    </cofactor>
</comment>
<dbReference type="Pfam" id="PF02910">
    <property type="entry name" value="Succ_DH_flav_C"/>
    <property type="match status" value="1"/>
</dbReference>
<evidence type="ECO:0000313" key="14">
    <source>
        <dbReference type="EMBL" id="ABB38626.1"/>
    </source>
</evidence>
<dbReference type="InterPro" id="IPR036188">
    <property type="entry name" value="FAD/NAD-bd_sf"/>
</dbReference>
<dbReference type="PROSITE" id="PS51257">
    <property type="entry name" value="PROKAR_LIPOPROTEIN"/>
    <property type="match status" value="1"/>
</dbReference>
<dbReference type="InterPro" id="IPR003953">
    <property type="entry name" value="FAD-dep_OxRdtase_2_FAD-bd"/>
</dbReference>
<dbReference type="GO" id="GO:0008734">
    <property type="term" value="F:L-aspartate oxidase activity"/>
    <property type="evidence" value="ECO:0007669"/>
    <property type="project" value="UniProtKB-UniRule"/>
</dbReference>
<evidence type="ECO:0000256" key="6">
    <source>
        <dbReference type="ARBA" id="ARBA00022642"/>
    </source>
</evidence>
<evidence type="ECO:0000256" key="8">
    <source>
        <dbReference type="ARBA" id="ARBA00023002"/>
    </source>
</evidence>
<keyword evidence="8 11" id="KW-0560">Oxidoreductase</keyword>
<name>Q310M0_OLEA2</name>
<dbReference type="SUPFAM" id="SSF51905">
    <property type="entry name" value="FAD/NAD(P)-binding domain"/>
    <property type="match status" value="1"/>
</dbReference>
<dbReference type="Gene3D" id="1.20.58.100">
    <property type="entry name" value="Fumarate reductase/succinate dehydrogenase flavoprotein-like, C-terminal domain"/>
    <property type="match status" value="1"/>
</dbReference>
<dbReference type="UniPathway" id="UPA00253">
    <property type="reaction ID" value="UER00326"/>
</dbReference>
<dbReference type="Pfam" id="PF00890">
    <property type="entry name" value="FAD_binding_2"/>
    <property type="match status" value="1"/>
</dbReference>
<evidence type="ECO:0000256" key="7">
    <source>
        <dbReference type="ARBA" id="ARBA00022827"/>
    </source>
</evidence>
<proteinExistence type="inferred from homology"/>
<dbReference type="eggNOG" id="COG0029">
    <property type="taxonomic scope" value="Bacteria"/>
</dbReference>
<feature type="domain" description="FAD-dependent oxidoreductase 2 FAD-binding" evidence="12">
    <location>
        <begin position="10"/>
        <end position="403"/>
    </location>
</feature>
<dbReference type="Gene3D" id="3.90.700.10">
    <property type="entry name" value="Succinate dehydrogenase/fumarate reductase flavoprotein, catalytic domain"/>
    <property type="match status" value="1"/>
</dbReference>
<keyword evidence="6 11" id="KW-0662">Pyridine nucleotide biosynthesis</keyword>
<dbReference type="InterPro" id="IPR005288">
    <property type="entry name" value="NadB"/>
</dbReference>
<dbReference type="AlphaFoldDB" id="Q310M0"/>
<comment type="catalytic activity">
    <reaction evidence="9">
        <text>L-aspartate + O2 = iminosuccinate + H2O2</text>
        <dbReference type="Rhea" id="RHEA:25876"/>
        <dbReference type="ChEBI" id="CHEBI:15379"/>
        <dbReference type="ChEBI" id="CHEBI:16240"/>
        <dbReference type="ChEBI" id="CHEBI:29991"/>
        <dbReference type="ChEBI" id="CHEBI:77875"/>
        <dbReference type="EC" id="1.4.3.16"/>
    </reaction>
    <physiologicalReaction direction="left-to-right" evidence="9">
        <dbReference type="Rhea" id="RHEA:25877"/>
    </physiologicalReaction>
</comment>
<dbReference type="PANTHER" id="PTHR42716">
    <property type="entry name" value="L-ASPARTATE OXIDASE"/>
    <property type="match status" value="1"/>
</dbReference>
<dbReference type="PRINTS" id="PR00368">
    <property type="entry name" value="FADPNR"/>
</dbReference>
<protein>
    <recommendedName>
        <fullName evidence="4 10">L-aspartate oxidase</fullName>
        <ecNumber evidence="4 10">1.4.3.16</ecNumber>
    </recommendedName>
</protein>
<evidence type="ECO:0000256" key="1">
    <source>
        <dbReference type="ARBA" id="ARBA00001974"/>
    </source>
</evidence>
<keyword evidence="7 11" id="KW-0274">FAD</keyword>
<dbReference type="InterPro" id="IPR015939">
    <property type="entry name" value="Fum_Rdtase/Succ_DH_flav-like_C"/>
</dbReference>
<dbReference type="EMBL" id="CP000112">
    <property type="protein sequence ID" value="ABB38626.1"/>
    <property type="molecule type" value="Genomic_DNA"/>
</dbReference>
<evidence type="ECO:0000256" key="9">
    <source>
        <dbReference type="ARBA" id="ARBA00048305"/>
    </source>
</evidence>
<dbReference type="NCBIfam" id="TIGR00551">
    <property type="entry name" value="nadB"/>
    <property type="match status" value="1"/>
</dbReference>
<dbReference type="GO" id="GO:0009435">
    <property type="term" value="P:NAD+ biosynthetic process"/>
    <property type="evidence" value="ECO:0007669"/>
    <property type="project" value="UniProtKB-UniPathway"/>
</dbReference>
<feature type="domain" description="Fumarate reductase/succinate dehydrogenase flavoprotein-like C-terminal" evidence="13">
    <location>
        <begin position="458"/>
        <end position="534"/>
    </location>
</feature>
<comment type="subcellular location">
    <subcellularLocation>
        <location evidence="11">Cytoplasm</location>
    </subcellularLocation>
</comment>
<dbReference type="EC" id="1.4.3.16" evidence="4 10"/>
<dbReference type="GO" id="GO:0005737">
    <property type="term" value="C:cytoplasm"/>
    <property type="evidence" value="ECO:0007669"/>
    <property type="project" value="UniProtKB-SubCell"/>
</dbReference>
<reference evidence="14 15" key="1">
    <citation type="journal article" date="2011" name="J. Bacteriol.">
        <title>Complete genome sequence and updated annotation of Desulfovibrio alaskensis G20.</title>
        <authorList>
            <person name="Hauser L.J."/>
            <person name="Land M.L."/>
            <person name="Brown S.D."/>
            <person name="Larimer F."/>
            <person name="Keller K.L."/>
            <person name="Rapp-Giles B.J."/>
            <person name="Price M.N."/>
            <person name="Lin M."/>
            <person name="Bruce D.C."/>
            <person name="Detter J.C."/>
            <person name="Tapia R."/>
            <person name="Han C.S."/>
            <person name="Goodwin L.A."/>
            <person name="Cheng J.F."/>
            <person name="Pitluck S."/>
            <person name="Copeland A."/>
            <person name="Lucas S."/>
            <person name="Nolan M."/>
            <person name="Lapidus A.L."/>
            <person name="Palumbo A.V."/>
            <person name="Wall J.D."/>
        </authorList>
    </citation>
    <scope>NUCLEOTIDE SEQUENCE [LARGE SCALE GENOMIC DNA]</scope>
    <source>
        <strain evidence="15">ATCC BAA 1058 / DSM 17464 / G20</strain>
    </source>
</reference>
<dbReference type="InterPro" id="IPR027477">
    <property type="entry name" value="Succ_DH/fumarate_Rdtase_cat_sf"/>
</dbReference>
<evidence type="ECO:0000313" key="15">
    <source>
        <dbReference type="Proteomes" id="UP000002710"/>
    </source>
</evidence>
<gene>
    <name evidence="14" type="ordered locus">Dde_1829</name>
</gene>
<dbReference type="SUPFAM" id="SSF56425">
    <property type="entry name" value="Succinate dehydrogenase/fumarate reductase flavoprotein, catalytic domain"/>
    <property type="match status" value="1"/>
</dbReference>
<evidence type="ECO:0000256" key="3">
    <source>
        <dbReference type="ARBA" id="ARBA00008562"/>
    </source>
</evidence>
<comment type="similarity">
    <text evidence="3 11">Belongs to the FAD-dependent oxidoreductase 2 family. NadB subfamily.</text>
</comment>
<evidence type="ECO:0000259" key="13">
    <source>
        <dbReference type="Pfam" id="PF02910"/>
    </source>
</evidence>
<organism evidence="14 15">
    <name type="scientific">Oleidesulfovibrio alaskensis (strain ATCC BAA-1058 / DSM 17464 / G20)</name>
    <name type="common">Desulfovibrio alaskensis</name>
    <dbReference type="NCBI Taxonomy" id="207559"/>
    <lineage>
        <taxon>Bacteria</taxon>
        <taxon>Pseudomonadati</taxon>
        <taxon>Thermodesulfobacteriota</taxon>
        <taxon>Desulfovibrionia</taxon>
        <taxon>Desulfovibrionales</taxon>
        <taxon>Desulfovibrionaceae</taxon>
        <taxon>Oleidesulfovibrio</taxon>
    </lineage>
</organism>
<dbReference type="STRING" id="207559.Dde_1829"/>
<evidence type="ECO:0000256" key="11">
    <source>
        <dbReference type="RuleBase" id="RU362049"/>
    </source>
</evidence>
<evidence type="ECO:0000256" key="5">
    <source>
        <dbReference type="ARBA" id="ARBA00022630"/>
    </source>
</evidence>
<dbReference type="InterPro" id="IPR037099">
    <property type="entry name" value="Fum_R/Succ_DH_flav-like_C_sf"/>
</dbReference>
<keyword evidence="15" id="KW-1185">Reference proteome</keyword>
<dbReference type="RefSeq" id="WP_011367753.1">
    <property type="nucleotide sequence ID" value="NC_007519.1"/>
</dbReference>
<dbReference type="HOGENOM" id="CLU_014312_3_0_7"/>
<keyword evidence="5 11" id="KW-0285">Flavoprotein</keyword>
<evidence type="ECO:0000259" key="12">
    <source>
        <dbReference type="Pfam" id="PF00890"/>
    </source>
</evidence>
<sequence length="534" mass="59080">MSTFRPVTPVLVIGSGIAGCTAALTLADMGIEVTLITSGDTLDKGNTALAQGGIVFRAHDGDPKQLEKDILVAGHRYNSTKAVRHVSVEGPKAVQDVLVDRLSIPFARQQDDSKTGADCEWDMTMEGGHAAQRILHCADYTGRAIMDGLMREVQASPNIRVLTNRTAIDLLTSHHHGTSLEFKYQLVNQCAGAYVFNEQLRCVETILADFTVLATGGIGQIYLHTTNSPVCVGSGLAMAYRAGGRIENAEFVQFHPTALYHRTERRFLITEAMRGEGARLVNASGEPFMHRYDPRADLAPRDIVARAIVEEMLSTGSDCVFLDAANYVEHNLETRFPTIFQRCLNLGIDIRRQPIPVVPAAHYFCGGVLADLNGRTTLERLYSVGECNCTGVHGANRLASTSLLEALLWGRNAALNIHGRLGRRAALNKRLRDSIPDWNPLGDEKNDDPALIAQDWTTLRNTMWNYVGITRTSSRLQRAHDEMRDLWRHVSDFYKRTPLSKPLVDLFHGCQAGYVVTMAARRNKQSVGCHYRID</sequence>
<dbReference type="SUPFAM" id="SSF46977">
    <property type="entry name" value="Succinate dehydrogenase/fumarate reductase flavoprotein C-terminal domain"/>
    <property type="match status" value="1"/>
</dbReference>